<proteinExistence type="predicted"/>
<dbReference type="AlphaFoldDB" id="X1U3Y6"/>
<sequence length="77" mass="8650">MKVKICAAQMNIVSLGMKENLGKAELLTRRAGEEDCDIICFPEDFLTGSLGNKENLKYAQEIPGDFTEKFCKLAKEY</sequence>
<evidence type="ECO:0000313" key="2">
    <source>
        <dbReference type="EMBL" id="GAJ12293.1"/>
    </source>
</evidence>
<feature type="non-terminal residue" evidence="2">
    <location>
        <position position="77"/>
    </location>
</feature>
<protein>
    <recommendedName>
        <fullName evidence="1">CN hydrolase domain-containing protein</fullName>
    </recommendedName>
</protein>
<dbReference type="InterPro" id="IPR036526">
    <property type="entry name" value="C-N_Hydrolase_sf"/>
</dbReference>
<accession>X1U3Y6</accession>
<reference evidence="2" key="1">
    <citation type="journal article" date="2014" name="Front. Microbiol.">
        <title>High frequency of phylogenetically diverse reductive dehalogenase-homologous genes in deep subseafloor sedimentary metagenomes.</title>
        <authorList>
            <person name="Kawai M."/>
            <person name="Futagami T."/>
            <person name="Toyoda A."/>
            <person name="Takaki Y."/>
            <person name="Nishi S."/>
            <person name="Hori S."/>
            <person name="Arai W."/>
            <person name="Tsubouchi T."/>
            <person name="Morono Y."/>
            <person name="Uchiyama I."/>
            <person name="Ito T."/>
            <person name="Fujiyama A."/>
            <person name="Inagaki F."/>
            <person name="Takami H."/>
        </authorList>
    </citation>
    <scope>NUCLEOTIDE SEQUENCE</scope>
    <source>
        <strain evidence="2">Expedition CK06-06</strain>
    </source>
</reference>
<dbReference type="Pfam" id="PF00795">
    <property type="entry name" value="CN_hydrolase"/>
    <property type="match status" value="1"/>
</dbReference>
<name>X1U3Y6_9ZZZZ</name>
<dbReference type="InterPro" id="IPR003010">
    <property type="entry name" value="C-N_Hydrolase"/>
</dbReference>
<dbReference type="EMBL" id="BARW01029699">
    <property type="protein sequence ID" value="GAJ12293.1"/>
    <property type="molecule type" value="Genomic_DNA"/>
</dbReference>
<gene>
    <name evidence="2" type="ORF">S12H4_47656</name>
</gene>
<dbReference type="SUPFAM" id="SSF56317">
    <property type="entry name" value="Carbon-nitrogen hydrolase"/>
    <property type="match status" value="1"/>
</dbReference>
<feature type="domain" description="CN hydrolase" evidence="1">
    <location>
        <begin position="3"/>
        <end position="77"/>
    </location>
</feature>
<dbReference type="Gene3D" id="3.60.110.10">
    <property type="entry name" value="Carbon-nitrogen hydrolase"/>
    <property type="match status" value="1"/>
</dbReference>
<dbReference type="PROSITE" id="PS50263">
    <property type="entry name" value="CN_HYDROLASE"/>
    <property type="match status" value="1"/>
</dbReference>
<organism evidence="2">
    <name type="scientific">marine sediment metagenome</name>
    <dbReference type="NCBI Taxonomy" id="412755"/>
    <lineage>
        <taxon>unclassified sequences</taxon>
        <taxon>metagenomes</taxon>
        <taxon>ecological metagenomes</taxon>
    </lineage>
</organism>
<comment type="caution">
    <text evidence="2">The sequence shown here is derived from an EMBL/GenBank/DDBJ whole genome shotgun (WGS) entry which is preliminary data.</text>
</comment>
<evidence type="ECO:0000259" key="1">
    <source>
        <dbReference type="PROSITE" id="PS50263"/>
    </source>
</evidence>